<dbReference type="GO" id="GO:0006535">
    <property type="term" value="P:cysteine biosynthetic process from serine"/>
    <property type="evidence" value="ECO:0007669"/>
    <property type="project" value="TreeGrafter"/>
</dbReference>
<organism evidence="7 8">
    <name type="scientific">Deinococcus peraridilitoris (strain DSM 19664 / LMG 22246 / CIP 109416 / KR-200)</name>
    <dbReference type="NCBI Taxonomy" id="937777"/>
    <lineage>
        <taxon>Bacteria</taxon>
        <taxon>Thermotogati</taxon>
        <taxon>Deinococcota</taxon>
        <taxon>Deinococci</taxon>
        <taxon>Deinococcales</taxon>
        <taxon>Deinococcaceae</taxon>
        <taxon>Deinococcus</taxon>
    </lineage>
</organism>
<evidence type="ECO:0000256" key="2">
    <source>
        <dbReference type="ARBA" id="ARBA00009077"/>
    </source>
</evidence>
<keyword evidence="8" id="KW-1185">Reference proteome</keyword>
<name>K9ZXT3_DEIPD</name>
<evidence type="ECO:0000256" key="1">
    <source>
        <dbReference type="ARBA" id="ARBA00001933"/>
    </source>
</evidence>
<reference evidence="8" key="1">
    <citation type="submission" date="2012-03" db="EMBL/GenBank/DDBJ databases">
        <title>Complete sequence of chromosome of Deinococcus peraridilitoris DSM 19664.</title>
        <authorList>
            <person name="Lucas S."/>
            <person name="Copeland A."/>
            <person name="Lapidus A."/>
            <person name="Glavina del Rio T."/>
            <person name="Dalin E."/>
            <person name="Tice H."/>
            <person name="Bruce D."/>
            <person name="Goodwin L."/>
            <person name="Pitluck S."/>
            <person name="Peters L."/>
            <person name="Mikhailova N."/>
            <person name="Lu M."/>
            <person name="Kyrpides N."/>
            <person name="Mavromatis K."/>
            <person name="Ivanova N."/>
            <person name="Brettin T."/>
            <person name="Detter J.C."/>
            <person name="Han C."/>
            <person name="Larimer F."/>
            <person name="Land M."/>
            <person name="Hauser L."/>
            <person name="Markowitz V."/>
            <person name="Cheng J.-F."/>
            <person name="Hugenholtz P."/>
            <person name="Woyke T."/>
            <person name="Wu D."/>
            <person name="Pukall R."/>
            <person name="Steenblock K."/>
            <person name="Brambilla E."/>
            <person name="Klenk H.-P."/>
            <person name="Eisen J.A."/>
        </authorList>
    </citation>
    <scope>NUCLEOTIDE SEQUENCE [LARGE SCALE GENOMIC DNA]</scope>
    <source>
        <strain evidence="8">DSM 19664 / LMG 22246 / CIP 109416 / KR-200</strain>
    </source>
</reference>
<evidence type="ECO:0000313" key="8">
    <source>
        <dbReference type="Proteomes" id="UP000010467"/>
    </source>
</evidence>
<dbReference type="GO" id="GO:0071269">
    <property type="term" value="P:L-homocysteine biosynthetic process"/>
    <property type="evidence" value="ECO:0007669"/>
    <property type="project" value="TreeGrafter"/>
</dbReference>
<dbReference type="RefSeq" id="WP_015234783.1">
    <property type="nucleotide sequence ID" value="NC_019793.1"/>
</dbReference>
<proteinExistence type="inferred from homology"/>
<dbReference type="PIRSF" id="PIRSF001434">
    <property type="entry name" value="CGS"/>
    <property type="match status" value="1"/>
</dbReference>
<dbReference type="Proteomes" id="UP000010467">
    <property type="component" value="Chromosome"/>
</dbReference>
<dbReference type="HOGENOM" id="CLU_018986_4_0_0"/>
<dbReference type="SUPFAM" id="SSF53383">
    <property type="entry name" value="PLP-dependent transferases"/>
    <property type="match status" value="1"/>
</dbReference>
<keyword evidence="4 5" id="KW-0663">Pyridoxal phosphate</keyword>
<dbReference type="KEGG" id="dpd:Deipe_0904"/>
<dbReference type="GO" id="GO:0004124">
    <property type="term" value="F:cysteine synthase activity"/>
    <property type="evidence" value="ECO:0007669"/>
    <property type="project" value="TreeGrafter"/>
</dbReference>
<dbReference type="PATRIC" id="fig|937777.3.peg.914"/>
<evidence type="ECO:0000313" key="7">
    <source>
        <dbReference type="EMBL" id="AFZ66473.1"/>
    </source>
</evidence>
<dbReference type="Gene3D" id="3.40.640.10">
    <property type="entry name" value="Type I PLP-dependent aspartate aminotransferase-like (Major domain)"/>
    <property type="match status" value="1"/>
</dbReference>
<dbReference type="PANTHER" id="PTHR43797:SF2">
    <property type="entry name" value="HOMOCYSTEINE_CYSTEINE SYNTHASE"/>
    <property type="match status" value="1"/>
</dbReference>
<dbReference type="GO" id="GO:0030170">
    <property type="term" value="F:pyridoxal phosphate binding"/>
    <property type="evidence" value="ECO:0007669"/>
    <property type="project" value="InterPro"/>
</dbReference>
<dbReference type="Pfam" id="PF01053">
    <property type="entry name" value="Cys_Met_Meta_PP"/>
    <property type="match status" value="1"/>
</dbReference>
<dbReference type="InterPro" id="IPR006235">
    <property type="entry name" value="OAc-hSer/O-AcSer_sulfhydrylase"/>
</dbReference>
<dbReference type="EMBL" id="CP003382">
    <property type="protein sequence ID" value="AFZ66473.1"/>
    <property type="molecule type" value="Genomic_DNA"/>
</dbReference>
<dbReference type="InterPro" id="IPR000277">
    <property type="entry name" value="Cys/Met-Metab_PyrdxlP-dep_enz"/>
</dbReference>
<gene>
    <name evidence="7" type="ordered locus">Deipe_0904</name>
</gene>
<dbReference type="AlphaFoldDB" id="K9ZXT3"/>
<keyword evidence="3" id="KW-0808">Transferase</keyword>
<dbReference type="InterPro" id="IPR015422">
    <property type="entry name" value="PyrdxlP-dep_Trfase_small"/>
</dbReference>
<evidence type="ECO:0000256" key="4">
    <source>
        <dbReference type="ARBA" id="ARBA00022898"/>
    </source>
</evidence>
<dbReference type="InterPro" id="IPR015424">
    <property type="entry name" value="PyrdxlP-dep_Trfase"/>
</dbReference>
<dbReference type="PANTHER" id="PTHR43797">
    <property type="entry name" value="HOMOCYSTEINE/CYSTEINE SYNTHASE"/>
    <property type="match status" value="1"/>
</dbReference>
<evidence type="ECO:0000256" key="3">
    <source>
        <dbReference type="ARBA" id="ARBA00022679"/>
    </source>
</evidence>
<evidence type="ECO:0000256" key="5">
    <source>
        <dbReference type="PIRSR" id="PIRSR001434-2"/>
    </source>
</evidence>
<feature type="modified residue" description="N6-(pyridoxal phosphate)lysine" evidence="5">
    <location>
        <position position="219"/>
    </location>
</feature>
<dbReference type="InterPro" id="IPR015421">
    <property type="entry name" value="PyrdxlP-dep_Trfase_major"/>
</dbReference>
<comment type="similarity">
    <text evidence="2 6">Belongs to the trans-sulfuration enzymes family.</text>
</comment>
<sequence>MSHPKEQSKNFVNSLDEAHSATQAVHVGLQRGPGEGVGLPIYDAVAWEFQDLEHAAHIFATNDGLSYSRIGNPTLSALEARVSALEGALGAVVTGTGQAATLLSLITLARAGDHIVASASLFGGTVALLTSVLPNFGITTSLVANDAESIRAALQPNTRAVLVETIGNPALDIPDFGAISGVTRTAGVPLIVDNTWGAVGALCQPFRHGADIIVHSLTKWAAGHGAALGGAVLCRPGLDCSANPLFSEHDREGVSLWQRHGELAFLWRARQLGLSQMGMVLSPQLAKSIFQGLETMQLRVERECATTLALAHWLQSQPGVTQVAYPGLESHPSNTLAHRYLPSGPGAVLTFNVAGGLEGASRFLSALTLIRRAANLGDTRTLAIHPWTTTHGRLGEAARIQAGVTPDLIRLSVGLEAPGDLQADLRRALDAALRSELVSSD</sequence>
<dbReference type="GO" id="GO:0003961">
    <property type="term" value="F:O-acetylhomoserine aminocarboxypropyltransferase activity"/>
    <property type="evidence" value="ECO:0007669"/>
    <property type="project" value="TreeGrafter"/>
</dbReference>
<dbReference type="GO" id="GO:0005737">
    <property type="term" value="C:cytoplasm"/>
    <property type="evidence" value="ECO:0007669"/>
    <property type="project" value="TreeGrafter"/>
</dbReference>
<evidence type="ECO:0000256" key="6">
    <source>
        <dbReference type="RuleBase" id="RU362118"/>
    </source>
</evidence>
<comment type="cofactor">
    <cofactor evidence="1 6">
        <name>pyridoxal 5'-phosphate</name>
        <dbReference type="ChEBI" id="CHEBI:597326"/>
    </cofactor>
</comment>
<accession>K9ZXT3</accession>
<dbReference type="Gene3D" id="3.90.1150.10">
    <property type="entry name" value="Aspartate Aminotransferase, domain 1"/>
    <property type="match status" value="1"/>
</dbReference>
<dbReference type="GO" id="GO:0019346">
    <property type="term" value="P:transsulfuration"/>
    <property type="evidence" value="ECO:0007669"/>
    <property type="project" value="InterPro"/>
</dbReference>
<dbReference type="STRING" id="937777.Deipe_0904"/>
<dbReference type="eggNOG" id="COG2873">
    <property type="taxonomic scope" value="Bacteria"/>
</dbReference>
<protein>
    <submittedName>
        <fullName evidence="7">O-acetylhomoserine sulfhydrylase</fullName>
    </submittedName>
</protein>